<dbReference type="Proteomes" id="UP001151582">
    <property type="component" value="Unassembled WGS sequence"/>
</dbReference>
<reference evidence="3" key="1">
    <citation type="submission" date="2022-07" db="EMBL/GenBank/DDBJ databases">
        <title>Phylogenomic reconstructions and comparative analyses of Kickxellomycotina fungi.</title>
        <authorList>
            <person name="Reynolds N.K."/>
            <person name="Stajich J.E."/>
            <person name="Barry K."/>
            <person name="Grigoriev I.V."/>
            <person name="Crous P."/>
            <person name="Smith M.E."/>
        </authorList>
    </citation>
    <scope>NUCLEOTIDE SEQUENCE</scope>
    <source>
        <strain evidence="3">RSA 567</strain>
    </source>
</reference>
<dbReference type="SUPFAM" id="SSF144000">
    <property type="entry name" value="Oxysterol-binding protein-like"/>
    <property type="match status" value="1"/>
</dbReference>
<evidence type="ECO:0000313" key="4">
    <source>
        <dbReference type="Proteomes" id="UP001151582"/>
    </source>
</evidence>
<accession>A0A9W8BB02</accession>
<gene>
    <name evidence="3" type="primary">OSH6</name>
    <name evidence="3" type="ORF">H4R34_001637</name>
</gene>
<comment type="similarity">
    <text evidence="1 2">Belongs to the OSBP family.</text>
</comment>
<sequence>MPHHHDDNQEVLGDEPRNIILGLIGQLRRDMDLSKVTFPTFVLEPRSFLERVTDFMAHPDILINATKVADPEARFIEVVKYYLSGWHIRPKGVKKPYNPVLGEFFRCEWEFEDKTRAFYVAEQVSHHPPVSTYFYANPENGIFITGDLRPKSRFLGNSVAMMLDGGANIRLPLLNEHYRITYPNMYARGILFGTMILELGETATVRCNQSNLMCEIEFKTKGFFSGSYDAIVGRIKRISSGEVLYDISGYWTDVMEIKKRATGESWVLFDADKAPMATKQVIPEAEQAPFESRRLWSKVTQAMLARDLDTATDEKTKIEDLQRHQRKDRESQGISWTPHFFAARGDDWQPRLTNISTDIPTAIEQVKEFVYDSAAKDIHVRHPSCS</sequence>
<dbReference type="GO" id="GO:0016020">
    <property type="term" value="C:membrane"/>
    <property type="evidence" value="ECO:0007669"/>
    <property type="project" value="TreeGrafter"/>
</dbReference>
<dbReference type="Gene3D" id="1.10.287.2720">
    <property type="match status" value="1"/>
</dbReference>
<dbReference type="EMBL" id="JANBQB010000083">
    <property type="protein sequence ID" value="KAJ1982640.1"/>
    <property type="molecule type" value="Genomic_DNA"/>
</dbReference>
<dbReference type="PANTHER" id="PTHR10972:SF102">
    <property type="entry name" value="OXYSTEROL-BINDING PROTEIN"/>
    <property type="match status" value="1"/>
</dbReference>
<dbReference type="InterPro" id="IPR000648">
    <property type="entry name" value="Oxysterol-bd"/>
</dbReference>
<name>A0A9W8BB02_9FUNG</name>
<evidence type="ECO:0000256" key="1">
    <source>
        <dbReference type="ARBA" id="ARBA00008842"/>
    </source>
</evidence>
<proteinExistence type="inferred from homology"/>
<dbReference type="PANTHER" id="PTHR10972">
    <property type="entry name" value="OXYSTEROL-BINDING PROTEIN-RELATED"/>
    <property type="match status" value="1"/>
</dbReference>
<dbReference type="InterPro" id="IPR037239">
    <property type="entry name" value="OSBP_sf"/>
</dbReference>
<evidence type="ECO:0000313" key="3">
    <source>
        <dbReference type="EMBL" id="KAJ1982640.1"/>
    </source>
</evidence>
<protein>
    <submittedName>
        <fullName evidence="3">Oxysterol-binding protein OBPa</fullName>
    </submittedName>
</protein>
<comment type="caution">
    <text evidence="3">The sequence shown here is derived from an EMBL/GenBank/DDBJ whole genome shotgun (WGS) entry which is preliminary data.</text>
</comment>
<dbReference type="FunFam" id="1.10.287.2720:FF:000001">
    <property type="entry name" value="Oxysterol-binding OBPalpha"/>
    <property type="match status" value="1"/>
</dbReference>
<organism evidence="3 4">
    <name type="scientific">Dimargaris verticillata</name>
    <dbReference type="NCBI Taxonomy" id="2761393"/>
    <lineage>
        <taxon>Eukaryota</taxon>
        <taxon>Fungi</taxon>
        <taxon>Fungi incertae sedis</taxon>
        <taxon>Zoopagomycota</taxon>
        <taxon>Kickxellomycotina</taxon>
        <taxon>Dimargaritomycetes</taxon>
        <taxon>Dimargaritales</taxon>
        <taxon>Dimargaritaceae</taxon>
        <taxon>Dimargaris</taxon>
    </lineage>
</organism>
<dbReference type="OrthoDB" id="14833at2759"/>
<dbReference type="InterPro" id="IPR018494">
    <property type="entry name" value="Oxysterol-bd_CS"/>
</dbReference>
<keyword evidence="4" id="KW-1185">Reference proteome</keyword>
<dbReference type="Gene3D" id="2.40.160.120">
    <property type="match status" value="1"/>
</dbReference>
<dbReference type="Pfam" id="PF01237">
    <property type="entry name" value="Oxysterol_BP"/>
    <property type="match status" value="1"/>
</dbReference>
<dbReference type="AlphaFoldDB" id="A0A9W8BB02"/>
<dbReference type="GO" id="GO:0005829">
    <property type="term" value="C:cytosol"/>
    <property type="evidence" value="ECO:0007669"/>
    <property type="project" value="TreeGrafter"/>
</dbReference>
<dbReference type="PROSITE" id="PS01013">
    <property type="entry name" value="OSBP"/>
    <property type="match status" value="1"/>
</dbReference>
<dbReference type="Gene3D" id="3.30.70.3490">
    <property type="match status" value="1"/>
</dbReference>
<dbReference type="GO" id="GO:0032934">
    <property type="term" value="F:sterol binding"/>
    <property type="evidence" value="ECO:0007669"/>
    <property type="project" value="TreeGrafter"/>
</dbReference>
<evidence type="ECO:0000256" key="2">
    <source>
        <dbReference type="RuleBase" id="RU003844"/>
    </source>
</evidence>